<proteinExistence type="predicted"/>
<dbReference type="EMBL" id="CAJJDN010000046">
    <property type="protein sequence ID" value="CAD8083978.1"/>
    <property type="molecule type" value="Genomic_DNA"/>
</dbReference>
<sequence length="203" mass="24328">MSFFGKFPTSPKKRSELPKDFADQILKNDIILMMSKYTDSIAFKNLIQLYMKGVEYYEAQKDQQSEYFKSKLNWIMSHPSIIQPKKKQEETIIKSATKQIDFKVHSIMDTSYHYDNYIQQFDNFEEKQEVQKNKQITIQTNEVKMMIDNLKKETIKINEVITQLDQIIQNDLNSQNTKIDDRIHKRSKSFVNKKKFEQKEYIE</sequence>
<name>A0A8S1MUH5_9CILI</name>
<keyword evidence="2" id="KW-1185">Reference proteome</keyword>
<evidence type="ECO:0000313" key="1">
    <source>
        <dbReference type="EMBL" id="CAD8083978.1"/>
    </source>
</evidence>
<protein>
    <submittedName>
        <fullName evidence="1">Uncharacterized protein</fullName>
    </submittedName>
</protein>
<dbReference type="Proteomes" id="UP000692954">
    <property type="component" value="Unassembled WGS sequence"/>
</dbReference>
<gene>
    <name evidence="1" type="ORF">PSON_ATCC_30995.1.T0460013</name>
</gene>
<comment type="caution">
    <text evidence="1">The sequence shown here is derived from an EMBL/GenBank/DDBJ whole genome shotgun (WGS) entry which is preliminary data.</text>
</comment>
<dbReference type="AlphaFoldDB" id="A0A8S1MUH5"/>
<dbReference type="OrthoDB" id="291574at2759"/>
<evidence type="ECO:0000313" key="2">
    <source>
        <dbReference type="Proteomes" id="UP000692954"/>
    </source>
</evidence>
<accession>A0A8S1MUH5</accession>
<organism evidence="1 2">
    <name type="scientific">Paramecium sonneborni</name>
    <dbReference type="NCBI Taxonomy" id="65129"/>
    <lineage>
        <taxon>Eukaryota</taxon>
        <taxon>Sar</taxon>
        <taxon>Alveolata</taxon>
        <taxon>Ciliophora</taxon>
        <taxon>Intramacronucleata</taxon>
        <taxon>Oligohymenophorea</taxon>
        <taxon>Peniculida</taxon>
        <taxon>Parameciidae</taxon>
        <taxon>Paramecium</taxon>
    </lineage>
</organism>
<reference evidence="1" key="1">
    <citation type="submission" date="2021-01" db="EMBL/GenBank/DDBJ databases">
        <authorList>
            <consortium name="Genoscope - CEA"/>
            <person name="William W."/>
        </authorList>
    </citation>
    <scope>NUCLEOTIDE SEQUENCE</scope>
</reference>